<dbReference type="InterPro" id="IPR052183">
    <property type="entry name" value="IS_Transposase"/>
</dbReference>
<dbReference type="EMBL" id="LCYG01000017">
    <property type="protein sequence ID" value="KLK93792.1"/>
    <property type="molecule type" value="Genomic_DNA"/>
</dbReference>
<keyword evidence="6" id="KW-1185">Reference proteome</keyword>
<gene>
    <name evidence="5" type="ORF">AA309_07150</name>
</gene>
<dbReference type="PANTHER" id="PTHR35528">
    <property type="entry name" value="BLL1675 PROTEIN"/>
    <property type="match status" value="1"/>
</dbReference>
<dbReference type="RefSeq" id="WP_047188315.1">
    <property type="nucleotide sequence ID" value="NZ_LCYG01000017.1"/>
</dbReference>
<name>A0A0H1RMF1_9HYPH</name>
<evidence type="ECO:0000313" key="5">
    <source>
        <dbReference type="EMBL" id="KLK93792.1"/>
    </source>
</evidence>
<dbReference type="PATRIC" id="fig|1225564.3.peg.1941"/>
<dbReference type="AlphaFoldDB" id="A0A0H1RMF1"/>
<organism evidence="5 6">
    <name type="scientific">Microvirga vignae</name>
    <dbReference type="NCBI Taxonomy" id="1225564"/>
    <lineage>
        <taxon>Bacteria</taxon>
        <taxon>Pseudomonadati</taxon>
        <taxon>Pseudomonadota</taxon>
        <taxon>Alphaproteobacteria</taxon>
        <taxon>Hyphomicrobiales</taxon>
        <taxon>Methylobacteriaceae</taxon>
        <taxon>Microvirga</taxon>
    </lineage>
</organism>
<evidence type="ECO:0000256" key="1">
    <source>
        <dbReference type="ARBA" id="ARBA00022578"/>
    </source>
</evidence>
<dbReference type="InterPro" id="IPR032874">
    <property type="entry name" value="DDE_dom"/>
</dbReference>
<dbReference type="GO" id="GO:0006310">
    <property type="term" value="P:DNA recombination"/>
    <property type="evidence" value="ECO:0007669"/>
    <property type="project" value="UniProtKB-KW"/>
</dbReference>
<proteinExistence type="predicted"/>
<evidence type="ECO:0000313" key="6">
    <source>
        <dbReference type="Proteomes" id="UP000035489"/>
    </source>
</evidence>
<evidence type="ECO:0000259" key="4">
    <source>
        <dbReference type="Pfam" id="PF13610"/>
    </source>
</evidence>
<comment type="caution">
    <text evidence="5">The sequence shown here is derived from an EMBL/GenBank/DDBJ whole genome shotgun (WGS) entry which is preliminary data.</text>
</comment>
<evidence type="ECO:0000256" key="3">
    <source>
        <dbReference type="ARBA" id="ARBA00023172"/>
    </source>
</evidence>
<reference evidence="5 6" key="1">
    <citation type="submission" date="2015-05" db="EMBL/GenBank/DDBJ databases">
        <title>Draft genome sequence of Microvirga vignae strain BR3299, a novel nitrogen fixing bacteria isolated from Brazil semi-aired region.</title>
        <authorList>
            <person name="Zilli J.E."/>
            <person name="Passos S.R."/>
            <person name="Leite J."/>
            <person name="Baldani J.I."/>
            <person name="Xavier G.R."/>
            <person name="Rumjaneck N.G."/>
            <person name="Simoes-Araujo J.L."/>
        </authorList>
    </citation>
    <scope>NUCLEOTIDE SEQUENCE [LARGE SCALE GENOMIC DNA]</scope>
    <source>
        <strain evidence="5 6">BR3299</strain>
    </source>
</reference>
<dbReference type="NCBIfam" id="NF033587">
    <property type="entry name" value="transpos_IS6"/>
    <property type="match status" value="1"/>
</dbReference>
<dbReference type="STRING" id="1225564.AA309_07150"/>
<dbReference type="PANTHER" id="PTHR35528:SF3">
    <property type="entry name" value="BLL1675 PROTEIN"/>
    <property type="match status" value="1"/>
</dbReference>
<dbReference type="InterPro" id="IPR047930">
    <property type="entry name" value="Transpos_IS6"/>
</dbReference>
<evidence type="ECO:0000256" key="2">
    <source>
        <dbReference type="ARBA" id="ARBA00023125"/>
    </source>
</evidence>
<dbReference type="Pfam" id="PF13610">
    <property type="entry name" value="DDE_Tnp_IS240"/>
    <property type="match status" value="1"/>
</dbReference>
<feature type="domain" description="DDE" evidence="4">
    <location>
        <begin position="74"/>
        <end position="200"/>
    </location>
</feature>
<dbReference type="Proteomes" id="UP000035489">
    <property type="component" value="Unassembled WGS sequence"/>
</dbReference>
<sequence length="231" mass="27147">MQPISYRRHQFPPEIIRHVIWLYLRFTLSYRDVEELLAERGLDVSNETVRWWVLKFGHSFARNLRRLRPRPTDTWHLDEMVVSIQGRRIYLWRAVDSEGEILDIHVQPRRDKAAVLKLMRKLLKKQGFAPGMLVTDKFGSYGAARRELGLSAHHEQALRKNNRAENSHQVVRRRERKMQGFKSLGAAQRFLSVHSAIYNTFNLQRHLISRQTLRLVRAKAAAQWHLATAAA</sequence>
<dbReference type="GO" id="GO:0032196">
    <property type="term" value="P:transposition"/>
    <property type="evidence" value="ECO:0007669"/>
    <property type="project" value="UniProtKB-KW"/>
</dbReference>
<keyword evidence="1" id="KW-0815">Transposition</keyword>
<dbReference type="GO" id="GO:0003677">
    <property type="term" value="F:DNA binding"/>
    <property type="evidence" value="ECO:0007669"/>
    <property type="project" value="UniProtKB-KW"/>
</dbReference>
<keyword evidence="3" id="KW-0233">DNA recombination</keyword>
<protein>
    <submittedName>
        <fullName evidence="5">Transposase</fullName>
    </submittedName>
</protein>
<dbReference type="OrthoDB" id="4315389at2"/>
<accession>A0A0H1RMF1</accession>
<keyword evidence="2" id="KW-0238">DNA-binding</keyword>